<dbReference type="EC" id="6.3.5.13" evidence="2"/>
<comment type="catalytic activity">
    <reaction evidence="2">
        <text>beta-D-GlcNAc-(1-&gt;4)-Mur2Ac(oyl-L-Ala-gamma-D-Glu-L-Lys-D-Ala-D-Ala)-di-trans,octa-cis-undecaprenyl diphosphate + ATP = beta-D-GlcNAc-(1-&gt;4)-Mur2Ac(oyl-L-Ala-gamma-D-O-P-Glu-L-Lys-D-Ala-D-Ala)-di-trans,octa-cis-undecaprenyl diphosphate + ADP</text>
        <dbReference type="Rhea" id="RHEA:59488"/>
        <dbReference type="ChEBI" id="CHEBI:30616"/>
        <dbReference type="ChEBI" id="CHEBI:60033"/>
        <dbReference type="ChEBI" id="CHEBI:143132"/>
        <dbReference type="ChEBI" id="CHEBI:456216"/>
    </reaction>
</comment>
<reference evidence="5 6" key="1">
    <citation type="submission" date="2019-10" db="EMBL/GenBank/DDBJ databases">
        <title>Complete genome sequences for adaption low water activity.</title>
        <authorList>
            <person name="Zhao L."/>
            <person name="Zhong J."/>
        </authorList>
    </citation>
    <scope>NUCLEOTIDE SEQUENCE [LARGE SCALE GENOMIC DNA]</scope>
    <source>
        <strain evidence="5 6">FDU301</strain>
        <plasmid evidence="6">pfdu301a</plasmid>
    </source>
</reference>
<dbReference type="PANTHER" id="PTHR23135:SF7">
    <property type="entry name" value="LIPID II ISOGLUTAMINYL SYNTHASE (GLUTAMINE-HYDROLYZING) SUBUNIT MURT"/>
    <property type="match status" value="1"/>
</dbReference>
<keyword evidence="2" id="KW-0133">Cell shape</keyword>
<organism evidence="5 6">
    <name type="scientific">Priestia megaterium</name>
    <name type="common">Bacillus megaterium</name>
    <dbReference type="NCBI Taxonomy" id="1404"/>
    <lineage>
        <taxon>Bacteria</taxon>
        <taxon>Bacillati</taxon>
        <taxon>Bacillota</taxon>
        <taxon>Bacilli</taxon>
        <taxon>Bacillales</taxon>
        <taxon>Bacillaceae</taxon>
        <taxon>Priestia</taxon>
    </lineage>
</organism>
<feature type="binding site" evidence="2">
    <location>
        <position position="209"/>
    </location>
    <ligand>
        <name>Zn(2+)</name>
        <dbReference type="ChEBI" id="CHEBI:29105"/>
    </ligand>
</feature>
<evidence type="ECO:0000259" key="4">
    <source>
        <dbReference type="Pfam" id="PF08353"/>
    </source>
</evidence>
<keyword evidence="2" id="KW-0436">Ligase</keyword>
<dbReference type="EMBL" id="CP045273">
    <property type="protein sequence ID" value="QJX80731.1"/>
    <property type="molecule type" value="Genomic_DNA"/>
</dbReference>
<evidence type="ECO:0000256" key="1">
    <source>
        <dbReference type="ARBA" id="ARBA00004752"/>
    </source>
</evidence>
<geneLocation type="plasmid" evidence="6">
    <name>pfdu301a</name>
</geneLocation>
<dbReference type="GO" id="GO:0016881">
    <property type="term" value="F:acid-amino acid ligase activity"/>
    <property type="evidence" value="ECO:0007669"/>
    <property type="project" value="InterPro"/>
</dbReference>
<comment type="subunit">
    <text evidence="2">Forms a heterodimer with GatD.</text>
</comment>
<name>A0A6M6E105_PRIMG</name>
<evidence type="ECO:0000259" key="3">
    <source>
        <dbReference type="Pfam" id="PF08245"/>
    </source>
</evidence>
<keyword evidence="2" id="KW-0573">Peptidoglycan synthesis</keyword>
<keyword evidence="2" id="KW-0862">Zinc</keyword>
<feature type="domain" description="Lipid II isoglutaminyl synthase (glutamine-hydrolyzing) subunit MurT C-terminal" evidence="4">
    <location>
        <begin position="317"/>
        <end position="426"/>
    </location>
</feature>
<comment type="similarity">
    <text evidence="2">Belongs to the MurCDEF family. MurT subfamily.</text>
</comment>
<feature type="binding site" evidence="2">
    <location>
        <position position="230"/>
    </location>
    <ligand>
        <name>Zn(2+)</name>
        <dbReference type="ChEBI" id="CHEBI:29105"/>
    </ligand>
</feature>
<evidence type="ECO:0000313" key="6">
    <source>
        <dbReference type="Proteomes" id="UP000501076"/>
    </source>
</evidence>
<feature type="domain" description="Mur ligase central" evidence="3">
    <location>
        <begin position="53"/>
        <end position="278"/>
    </location>
</feature>
<protein>
    <recommendedName>
        <fullName evidence="2">Lipid II isoglutaminyl synthase (glutamine-hydrolyzing) subunit MurT</fullName>
        <ecNumber evidence="2">6.3.5.13</ecNumber>
    </recommendedName>
</protein>
<dbReference type="RefSeq" id="WP_171778728.1">
    <property type="nucleotide sequence ID" value="NZ_CP045273.1"/>
</dbReference>
<keyword evidence="2" id="KW-0067">ATP-binding</keyword>
<dbReference type="Proteomes" id="UP000501076">
    <property type="component" value="Plasmid pFDU301A"/>
</dbReference>
<sequence length="440" mass="48999">MPVKVSVLAAKMAQKASRMLNKSGSNIPGVVARKIDKNVLKKLADKTEKIIFISGTNGKTTTSQIVGHIFKESGHHIIHNSEGSNMITGITTAFIDNESLIPGKKADVAIIEIDEGSIERVSKEVKPDLMVFTNFFRDQLDRFGEIDILVNKIGEVLKTTDAKLVLNADDPFVSRLGRIGMEADYFGLGKEAFQFEQHNMIESTFCPECGEPLDYSYTHYGQLGHYHCSCGFGRQTPKYEILNLEVNKGLSFKTNVGTFNLPILGSYNAINALAAISVCLESGLTYDQIQKALDTFSVENGRMEWFENKGKQVVLNLAKNPAGVNVSLSESNYNNERKQYLLVLNDLAYDGRDISWIWDADYEKIKNSLTDRVICSGLRAEDMAVRMKYAGIPEDKIVIINDIEKAVEELVSSRVNSYVVPNYTALEPTRKALVKRLKSS</sequence>
<dbReference type="GO" id="GO:0009252">
    <property type="term" value="P:peptidoglycan biosynthetic process"/>
    <property type="evidence" value="ECO:0007669"/>
    <property type="project" value="UniProtKB-UniRule"/>
</dbReference>
<dbReference type="InterPro" id="IPR013564">
    <property type="entry name" value="MurT_C"/>
</dbReference>
<proteinExistence type="inferred from homology"/>
<dbReference type="InterPro" id="IPR013221">
    <property type="entry name" value="Mur_ligase_cen"/>
</dbReference>
<keyword evidence="2" id="KW-0479">Metal-binding</keyword>
<keyword evidence="2" id="KW-0961">Cell wall biogenesis/degradation</keyword>
<keyword evidence="2" id="KW-0547">Nucleotide-binding</keyword>
<dbReference type="Pfam" id="PF08245">
    <property type="entry name" value="Mur_ligase_M"/>
    <property type="match status" value="1"/>
</dbReference>
<evidence type="ECO:0000313" key="5">
    <source>
        <dbReference type="EMBL" id="QJX80731.1"/>
    </source>
</evidence>
<dbReference type="InterPro" id="IPR036565">
    <property type="entry name" value="Mur-like_cat_sf"/>
</dbReference>
<dbReference type="GO" id="GO:0140282">
    <property type="term" value="F:carbon-nitrogen ligase activity on lipid II"/>
    <property type="evidence" value="ECO:0007669"/>
    <property type="project" value="UniProtKB-UniRule"/>
</dbReference>
<dbReference type="AlphaFoldDB" id="A0A6M6E105"/>
<dbReference type="Gene3D" id="3.40.1190.10">
    <property type="entry name" value="Mur-like, catalytic domain"/>
    <property type="match status" value="1"/>
</dbReference>
<dbReference type="UniPathway" id="UPA00219"/>
<comment type="function">
    <text evidence="2">The lipid II isoglutaminyl synthase complex catalyzes the formation of alpha-D-isoglutamine in the cell wall lipid II stem peptide. The MurT subunit catalyzes the ATP-dependent amidation of D-glutamate residue of lipid II, converting it to an isoglutamine residue.</text>
</comment>
<dbReference type="PANTHER" id="PTHR23135">
    <property type="entry name" value="MUR LIGASE FAMILY MEMBER"/>
    <property type="match status" value="1"/>
</dbReference>
<keyword evidence="5" id="KW-0614">Plasmid</keyword>
<evidence type="ECO:0000256" key="2">
    <source>
        <dbReference type="HAMAP-Rule" id="MF_02214"/>
    </source>
</evidence>
<dbReference type="GO" id="GO:0005524">
    <property type="term" value="F:ATP binding"/>
    <property type="evidence" value="ECO:0007669"/>
    <property type="project" value="UniProtKB-UniRule"/>
</dbReference>
<dbReference type="Pfam" id="PF08353">
    <property type="entry name" value="MurT_C"/>
    <property type="match status" value="1"/>
</dbReference>
<dbReference type="GO" id="GO:0071555">
    <property type="term" value="P:cell wall organization"/>
    <property type="evidence" value="ECO:0007669"/>
    <property type="project" value="UniProtKB-KW"/>
</dbReference>
<comment type="pathway">
    <text evidence="1 2">Cell wall biogenesis; peptidoglycan biosynthesis.</text>
</comment>
<dbReference type="SUPFAM" id="SSF53623">
    <property type="entry name" value="MurD-like peptide ligases, catalytic domain"/>
    <property type="match status" value="1"/>
</dbReference>
<comment type="catalytic activity">
    <reaction evidence="2">
        <text>beta-D-GlcNAc-(1-&gt;4)-Mur2Ac(oyl-L-Ala-gamma-D-Glu-L-Lys-D-Ala-D-Ala)-di-trans,octa-cis-undecaprenyl diphosphate + L-glutamine + ATP + H2O = beta-D-GlcNAc-(1-&gt;4)-Mur2Ac(oyl-L-Ala-D-isoglutaminyl-L-Lys-D-Ala-D-Ala)-di-trans,octa-cis-undecaprenyl diphosphate + L-glutamate + ADP + phosphate + H(+)</text>
        <dbReference type="Rhea" id="RHEA:57928"/>
        <dbReference type="ChEBI" id="CHEBI:15377"/>
        <dbReference type="ChEBI" id="CHEBI:15378"/>
        <dbReference type="ChEBI" id="CHEBI:29985"/>
        <dbReference type="ChEBI" id="CHEBI:30616"/>
        <dbReference type="ChEBI" id="CHEBI:43474"/>
        <dbReference type="ChEBI" id="CHEBI:58359"/>
        <dbReference type="ChEBI" id="CHEBI:60033"/>
        <dbReference type="ChEBI" id="CHEBI:62233"/>
        <dbReference type="ChEBI" id="CHEBI:456216"/>
        <dbReference type="EC" id="6.3.5.13"/>
    </reaction>
</comment>
<feature type="binding site" evidence="2">
    <location>
        <position position="228"/>
    </location>
    <ligand>
        <name>Zn(2+)</name>
        <dbReference type="ChEBI" id="CHEBI:29105"/>
    </ligand>
</feature>
<comment type="catalytic activity">
    <reaction evidence="2">
        <text>beta-D-GlcNAc-(1-&gt;4)-Mur2Ac(oyl-L-Ala-gamma-D-O-P-Glu-L-Lys-D-Ala-D-Ala)-di-trans,octa-cis-undecaprenyl diphosphate + NH4(+) = beta-D-GlcNAc-(1-&gt;4)-Mur2Ac(oyl-L-Ala-D-isoglutaminyl-L-Lys-D-Ala-D-Ala)-di-trans,octa-cis-undecaprenyl diphosphate + phosphate + H(+)</text>
        <dbReference type="Rhea" id="RHEA:57932"/>
        <dbReference type="ChEBI" id="CHEBI:15378"/>
        <dbReference type="ChEBI" id="CHEBI:28938"/>
        <dbReference type="ChEBI" id="CHEBI:43474"/>
        <dbReference type="ChEBI" id="CHEBI:62233"/>
        <dbReference type="ChEBI" id="CHEBI:143132"/>
    </reaction>
</comment>
<accession>A0A6M6E105</accession>
<feature type="active site" evidence="2">
    <location>
        <position position="353"/>
    </location>
</feature>
<dbReference type="GO" id="GO:0008360">
    <property type="term" value="P:regulation of cell shape"/>
    <property type="evidence" value="ECO:0007669"/>
    <property type="project" value="UniProtKB-KW"/>
</dbReference>
<dbReference type="GO" id="GO:0008270">
    <property type="term" value="F:zinc ion binding"/>
    <property type="evidence" value="ECO:0007669"/>
    <property type="project" value="UniProtKB-UniRule"/>
</dbReference>
<gene>
    <name evidence="2" type="primary">murT</name>
    <name evidence="5" type="ORF">FDZ14_32085</name>
</gene>
<dbReference type="InterPro" id="IPR043703">
    <property type="entry name" value="Lipid_II_synth_MurT"/>
</dbReference>
<dbReference type="HAMAP" id="MF_02214">
    <property type="entry name" value="Lipid_II_synth_MurT"/>
    <property type="match status" value="1"/>
</dbReference>
<feature type="binding site" evidence="2">
    <location>
        <position position="206"/>
    </location>
    <ligand>
        <name>Zn(2+)</name>
        <dbReference type="ChEBI" id="CHEBI:29105"/>
    </ligand>
</feature>